<dbReference type="InterPro" id="IPR011004">
    <property type="entry name" value="Trimer_LpxA-like_sf"/>
</dbReference>
<evidence type="ECO:0000256" key="9">
    <source>
        <dbReference type="ARBA" id="ARBA00023268"/>
    </source>
</evidence>
<dbReference type="EMBL" id="UOEN01000485">
    <property type="protein sequence ID" value="VAW19600.1"/>
    <property type="molecule type" value="Genomic_DNA"/>
</dbReference>
<dbReference type="Pfam" id="PF12804">
    <property type="entry name" value="NTP_transf_3"/>
    <property type="match status" value="1"/>
</dbReference>
<dbReference type="GO" id="GO:0003977">
    <property type="term" value="F:UDP-N-acetylglucosamine diphosphorylase activity"/>
    <property type="evidence" value="ECO:0007669"/>
    <property type="project" value="UniProtKB-EC"/>
</dbReference>
<dbReference type="InterPro" id="IPR029044">
    <property type="entry name" value="Nucleotide-diphossugar_trans"/>
</dbReference>
<dbReference type="InterPro" id="IPR025877">
    <property type="entry name" value="MobA-like_NTP_Trfase"/>
</dbReference>
<evidence type="ECO:0000313" key="15">
    <source>
        <dbReference type="EMBL" id="VAW19600.1"/>
    </source>
</evidence>
<dbReference type="GO" id="GO:0019134">
    <property type="term" value="F:glucosamine-1-phosphate N-acetyltransferase activity"/>
    <property type="evidence" value="ECO:0007669"/>
    <property type="project" value="UniProtKB-EC"/>
</dbReference>
<dbReference type="GO" id="GO:0009252">
    <property type="term" value="P:peptidoglycan biosynthetic process"/>
    <property type="evidence" value="ECO:0007669"/>
    <property type="project" value="UniProtKB-KW"/>
</dbReference>
<keyword evidence="7" id="KW-0133">Cell shape</keyword>
<comment type="cofactor">
    <cofactor evidence="1">
        <name>Mg(2+)</name>
        <dbReference type="ChEBI" id="CHEBI:18420"/>
    </cofactor>
</comment>
<dbReference type="PANTHER" id="PTHR43584">
    <property type="entry name" value="NUCLEOTIDYL TRANSFERASE"/>
    <property type="match status" value="1"/>
</dbReference>
<name>A0A3B0TSA7_9ZZZZ</name>
<keyword evidence="2" id="KW-0963">Cytoplasm</keyword>
<comment type="catalytic activity">
    <reaction evidence="13">
        <text>N-acetyl-alpha-D-glucosamine 1-phosphate + UTP + H(+) = UDP-N-acetyl-alpha-D-glucosamine + diphosphate</text>
        <dbReference type="Rhea" id="RHEA:13509"/>
        <dbReference type="ChEBI" id="CHEBI:15378"/>
        <dbReference type="ChEBI" id="CHEBI:33019"/>
        <dbReference type="ChEBI" id="CHEBI:46398"/>
        <dbReference type="ChEBI" id="CHEBI:57705"/>
        <dbReference type="ChEBI" id="CHEBI:57776"/>
        <dbReference type="EC" id="2.7.7.23"/>
    </reaction>
</comment>
<keyword evidence="5" id="KW-0479">Metal-binding</keyword>
<evidence type="ECO:0000256" key="2">
    <source>
        <dbReference type="ARBA" id="ARBA00022490"/>
    </source>
</evidence>
<feature type="domain" description="MobA-like NTP transferase" evidence="14">
    <location>
        <begin position="7"/>
        <end position="127"/>
    </location>
</feature>
<sequence length="286" mass="31563">MKALRTIILAAGKGTRMKSSLPKVLHKVCGQPMIHYVVDTAVGAGSSKTYVVLGHKSQAVESCLSGGVVCVEQKKLLGTADAVRTCENYFRSYNGEILIMCGDAPLLSKSTIRALVRKHKRSNSVCTFLTAVLHDPQGYGRVIRGDSGDVQLIREDKDAVGFERDIAEINVGVYCVGAKELFKVLREIKVNKKKGEFYLTDIIEAFSQKGLKVDSLELEDPQEGRGINTREDLSLVERQMRRKIAKELMLSGVSIIDPQTTYIDADVKIGKDTEIYPFTYIEGNVS</sequence>
<gene>
    <name evidence="15" type="ORF">MNBD_BACTEROID05-1089</name>
</gene>
<evidence type="ECO:0000256" key="1">
    <source>
        <dbReference type="ARBA" id="ARBA00001946"/>
    </source>
</evidence>
<evidence type="ECO:0000256" key="3">
    <source>
        <dbReference type="ARBA" id="ARBA00022679"/>
    </source>
</evidence>
<evidence type="ECO:0000259" key="14">
    <source>
        <dbReference type="Pfam" id="PF12804"/>
    </source>
</evidence>
<comment type="catalytic activity">
    <reaction evidence="12">
        <text>alpha-D-glucosamine 1-phosphate + acetyl-CoA = N-acetyl-alpha-D-glucosamine 1-phosphate + CoA + H(+)</text>
        <dbReference type="Rhea" id="RHEA:13725"/>
        <dbReference type="ChEBI" id="CHEBI:15378"/>
        <dbReference type="ChEBI" id="CHEBI:57287"/>
        <dbReference type="ChEBI" id="CHEBI:57288"/>
        <dbReference type="ChEBI" id="CHEBI:57776"/>
        <dbReference type="ChEBI" id="CHEBI:58516"/>
        <dbReference type="EC" id="2.3.1.157"/>
    </reaction>
</comment>
<evidence type="ECO:0000256" key="10">
    <source>
        <dbReference type="ARBA" id="ARBA00023315"/>
    </source>
</evidence>
<evidence type="ECO:0000256" key="6">
    <source>
        <dbReference type="ARBA" id="ARBA00022842"/>
    </source>
</evidence>
<dbReference type="GO" id="GO:0046872">
    <property type="term" value="F:metal ion binding"/>
    <property type="evidence" value="ECO:0007669"/>
    <property type="project" value="UniProtKB-KW"/>
</dbReference>
<dbReference type="AlphaFoldDB" id="A0A3B0TSA7"/>
<proteinExistence type="predicted"/>
<keyword evidence="10 15" id="KW-0012">Acyltransferase</keyword>
<dbReference type="SUPFAM" id="SSF51161">
    <property type="entry name" value="Trimeric LpxA-like enzymes"/>
    <property type="match status" value="1"/>
</dbReference>
<keyword evidence="9" id="KW-0511">Multifunctional enzyme</keyword>
<evidence type="ECO:0000256" key="12">
    <source>
        <dbReference type="ARBA" id="ARBA00048247"/>
    </source>
</evidence>
<dbReference type="EC" id="2.3.1.157" evidence="15"/>
<dbReference type="Gene3D" id="3.90.550.10">
    <property type="entry name" value="Spore Coat Polysaccharide Biosynthesis Protein SpsA, Chain A"/>
    <property type="match status" value="1"/>
</dbReference>
<keyword evidence="4 15" id="KW-0548">Nucleotidyltransferase</keyword>
<feature type="non-terminal residue" evidence="15">
    <location>
        <position position="286"/>
    </location>
</feature>
<accession>A0A3B0TSA7</accession>
<evidence type="ECO:0000256" key="8">
    <source>
        <dbReference type="ARBA" id="ARBA00022984"/>
    </source>
</evidence>
<dbReference type="Gene3D" id="2.160.10.10">
    <property type="entry name" value="Hexapeptide repeat proteins"/>
    <property type="match status" value="1"/>
</dbReference>
<evidence type="ECO:0000256" key="13">
    <source>
        <dbReference type="ARBA" id="ARBA00048493"/>
    </source>
</evidence>
<evidence type="ECO:0000256" key="7">
    <source>
        <dbReference type="ARBA" id="ARBA00022960"/>
    </source>
</evidence>
<evidence type="ECO:0000256" key="5">
    <source>
        <dbReference type="ARBA" id="ARBA00022723"/>
    </source>
</evidence>
<reference evidence="15" key="1">
    <citation type="submission" date="2018-06" db="EMBL/GenBank/DDBJ databases">
        <authorList>
            <person name="Zhirakovskaya E."/>
        </authorList>
    </citation>
    <scope>NUCLEOTIDE SEQUENCE</scope>
</reference>
<dbReference type="EC" id="2.7.7.23" evidence="15"/>
<keyword evidence="8" id="KW-0573">Peptidoglycan synthesis</keyword>
<keyword evidence="11" id="KW-0961">Cell wall biogenesis/degradation</keyword>
<evidence type="ECO:0000256" key="11">
    <source>
        <dbReference type="ARBA" id="ARBA00023316"/>
    </source>
</evidence>
<dbReference type="PANTHER" id="PTHR43584:SF3">
    <property type="entry name" value="BIFUNCTIONAL PROTEIN GLMU"/>
    <property type="match status" value="1"/>
</dbReference>
<dbReference type="GO" id="GO:0008360">
    <property type="term" value="P:regulation of cell shape"/>
    <property type="evidence" value="ECO:0007669"/>
    <property type="project" value="UniProtKB-KW"/>
</dbReference>
<dbReference type="SUPFAM" id="SSF53448">
    <property type="entry name" value="Nucleotide-diphospho-sugar transferases"/>
    <property type="match status" value="1"/>
</dbReference>
<protein>
    <submittedName>
        <fullName evidence="15">N-acetylglucosamine-1-phosphate uridyltransferase / Glucosamine-1-phosphate N-acetyltransferase</fullName>
        <ecNumber evidence="15">2.3.1.157</ecNumber>
        <ecNumber evidence="15">2.7.7.23</ecNumber>
    </submittedName>
</protein>
<evidence type="ECO:0000256" key="4">
    <source>
        <dbReference type="ARBA" id="ARBA00022695"/>
    </source>
</evidence>
<keyword evidence="6" id="KW-0460">Magnesium</keyword>
<keyword evidence="3 15" id="KW-0808">Transferase</keyword>
<dbReference type="GO" id="GO:0071555">
    <property type="term" value="P:cell wall organization"/>
    <property type="evidence" value="ECO:0007669"/>
    <property type="project" value="UniProtKB-KW"/>
</dbReference>
<dbReference type="CDD" id="cd02540">
    <property type="entry name" value="GT2_GlmU_N_bac"/>
    <property type="match status" value="1"/>
</dbReference>
<organism evidence="15">
    <name type="scientific">hydrothermal vent metagenome</name>
    <dbReference type="NCBI Taxonomy" id="652676"/>
    <lineage>
        <taxon>unclassified sequences</taxon>
        <taxon>metagenomes</taxon>
        <taxon>ecological metagenomes</taxon>
    </lineage>
</organism>
<dbReference type="InterPro" id="IPR050065">
    <property type="entry name" value="GlmU-like"/>
</dbReference>